<organism evidence="2 3">
    <name type="scientific">Banduia mediterranea</name>
    <dbReference type="NCBI Taxonomy" id="3075609"/>
    <lineage>
        <taxon>Bacteria</taxon>
        <taxon>Pseudomonadati</taxon>
        <taxon>Pseudomonadota</taxon>
        <taxon>Gammaproteobacteria</taxon>
        <taxon>Nevskiales</taxon>
        <taxon>Algiphilaceae</taxon>
        <taxon>Banduia</taxon>
    </lineage>
</organism>
<evidence type="ECO:0000256" key="1">
    <source>
        <dbReference type="ARBA" id="ARBA00007613"/>
    </source>
</evidence>
<dbReference type="PANTHER" id="PTHR30203">
    <property type="entry name" value="OUTER MEMBRANE CATION EFFLUX PROTEIN"/>
    <property type="match status" value="1"/>
</dbReference>
<dbReference type="InterPro" id="IPR003423">
    <property type="entry name" value="OMP_efflux"/>
</dbReference>
<evidence type="ECO:0000313" key="2">
    <source>
        <dbReference type="EMBL" id="MDT0499028.1"/>
    </source>
</evidence>
<dbReference type="PANTHER" id="PTHR30203:SF24">
    <property type="entry name" value="BLR4935 PROTEIN"/>
    <property type="match status" value="1"/>
</dbReference>
<name>A0ABU2WMC6_9GAMM</name>
<dbReference type="SUPFAM" id="SSF56954">
    <property type="entry name" value="Outer membrane efflux proteins (OEP)"/>
    <property type="match status" value="1"/>
</dbReference>
<reference evidence="2 3" key="1">
    <citation type="submission" date="2023-09" db="EMBL/GenBank/DDBJ databases">
        <authorList>
            <person name="Rey-Velasco X."/>
        </authorList>
    </citation>
    <scope>NUCLEOTIDE SEQUENCE [LARGE SCALE GENOMIC DNA]</scope>
    <source>
        <strain evidence="2 3">W345</strain>
    </source>
</reference>
<dbReference type="Pfam" id="PF02321">
    <property type="entry name" value="OEP"/>
    <property type="match status" value="2"/>
</dbReference>
<sequence>MSMLFRLRPDSGRSLIIRTTRLLICGALLSLSGLIQAADRAPATLTLPEAFARVLSDNPELAIYPYDIRAAEARALQAGFRPNPQVSLDVENIAGSGEFSGTDAMETTLALSQVIEMGGKRPLRRDVGQWRRQTLERDYELARLDALSAAASRYLEVAQTQRLLAFAREVVDFTSAAEKVAQRRFNAGSASRAELSRARTDFMQAKLAVSNLTVRLGNAKRRLASLWGETSADFGDVEAELFALAPTPEFASVQLQLEQAPQLQRFLTLERLRQAELDLAIARGRQDIEVGAGIRRVEGIGDTGVVFSFSMPLGISNRNQGNISAARENLTKLDLEEKATRVKVFTELRNAFVQLEQARERVTLLREQILPEAQQALALIQEGYGDGRFSYLELVEARRQLLSFETEAVAAATDFHQTLITLETLTGQPLTGERQPLYPTEAINDFRSDLRLPTLDSIDDKASLSPQDESQ</sequence>
<dbReference type="Gene3D" id="1.20.1600.10">
    <property type="entry name" value="Outer membrane efflux proteins (OEP)"/>
    <property type="match status" value="1"/>
</dbReference>
<evidence type="ECO:0000313" key="3">
    <source>
        <dbReference type="Proteomes" id="UP001254608"/>
    </source>
</evidence>
<comment type="caution">
    <text evidence="2">The sequence shown here is derived from an EMBL/GenBank/DDBJ whole genome shotgun (WGS) entry which is preliminary data.</text>
</comment>
<proteinExistence type="inferred from homology"/>
<dbReference type="RefSeq" id="WP_311366440.1">
    <property type="nucleotide sequence ID" value="NZ_JAVRIC010000033.1"/>
</dbReference>
<protein>
    <submittedName>
        <fullName evidence="2">TolC family protein</fullName>
    </submittedName>
</protein>
<dbReference type="InterPro" id="IPR010131">
    <property type="entry name" value="MdtP/NodT-like"/>
</dbReference>
<accession>A0ABU2WMC6</accession>
<comment type="similarity">
    <text evidence="1">Belongs to the outer membrane factor (OMF) (TC 1.B.17) family.</text>
</comment>
<gene>
    <name evidence="2" type="ORF">RM530_16925</name>
</gene>
<dbReference type="Proteomes" id="UP001254608">
    <property type="component" value="Unassembled WGS sequence"/>
</dbReference>
<keyword evidence="3" id="KW-1185">Reference proteome</keyword>
<dbReference type="EMBL" id="JAVRIC010000033">
    <property type="protein sequence ID" value="MDT0499028.1"/>
    <property type="molecule type" value="Genomic_DNA"/>
</dbReference>